<name>A0AC35FUB9_9BILA</name>
<evidence type="ECO:0000313" key="1">
    <source>
        <dbReference type="Proteomes" id="UP000887580"/>
    </source>
</evidence>
<reference evidence="2" key="1">
    <citation type="submission" date="2022-11" db="UniProtKB">
        <authorList>
            <consortium name="WormBaseParasite"/>
        </authorList>
    </citation>
    <scope>IDENTIFICATION</scope>
</reference>
<dbReference type="Proteomes" id="UP000887580">
    <property type="component" value="Unplaced"/>
</dbReference>
<proteinExistence type="predicted"/>
<sequence length="289" mass="32678">MCLPEARISFLQGERKGQENLKRDLVRRIKMLEYSLKQERLKIYRLTHNGEDPENLEDDDKPAFVSDVPIDIGAFIKESEAPVWERAKGTLKQYLEEFGHSENVVSLRNIGIEDSALGNYTINSDSSEQNSGSNDSNILNQAFYGSKDKENLVASDFLKDYYLAKPDNENNQNDNAEDENRDDDDDEDDEGQNDLDDALEALNKYSFLTDEKDDPESDEHEEELSDEESDDENVLLIQNLLAVIESTSPSSTSASIAEAPSSTSAHKEEEEEDDDTDIKNDSFLDESEL</sequence>
<dbReference type="WBParaSite" id="PS1159_v2.g20463.t1">
    <property type="protein sequence ID" value="PS1159_v2.g20463.t1"/>
    <property type="gene ID" value="PS1159_v2.g20463"/>
</dbReference>
<accession>A0AC35FUB9</accession>
<evidence type="ECO:0000313" key="2">
    <source>
        <dbReference type="WBParaSite" id="PS1159_v2.g20463.t1"/>
    </source>
</evidence>
<protein>
    <submittedName>
        <fullName evidence="2">Striatin N-terminal domain-containing protein</fullName>
    </submittedName>
</protein>
<organism evidence="1 2">
    <name type="scientific">Panagrolaimus sp. PS1159</name>
    <dbReference type="NCBI Taxonomy" id="55785"/>
    <lineage>
        <taxon>Eukaryota</taxon>
        <taxon>Metazoa</taxon>
        <taxon>Ecdysozoa</taxon>
        <taxon>Nematoda</taxon>
        <taxon>Chromadorea</taxon>
        <taxon>Rhabditida</taxon>
        <taxon>Tylenchina</taxon>
        <taxon>Panagrolaimomorpha</taxon>
        <taxon>Panagrolaimoidea</taxon>
        <taxon>Panagrolaimidae</taxon>
        <taxon>Panagrolaimus</taxon>
    </lineage>
</organism>